<sequence length="93" mass="10456">MYSSRNHPCVFAEIFRDRKLRQNCGYGNGVRHKSLKNHLTEFHGKTVVSGSGSSCSWKSKGNGESMKLCVTAPVKGQPFSEKKDNYWATTKSR</sequence>
<proteinExistence type="predicted"/>
<dbReference type="Proteomes" id="UP001396334">
    <property type="component" value="Unassembled WGS sequence"/>
</dbReference>
<organism evidence="1 2">
    <name type="scientific">Hibiscus sabdariffa</name>
    <name type="common">roselle</name>
    <dbReference type="NCBI Taxonomy" id="183260"/>
    <lineage>
        <taxon>Eukaryota</taxon>
        <taxon>Viridiplantae</taxon>
        <taxon>Streptophyta</taxon>
        <taxon>Embryophyta</taxon>
        <taxon>Tracheophyta</taxon>
        <taxon>Spermatophyta</taxon>
        <taxon>Magnoliopsida</taxon>
        <taxon>eudicotyledons</taxon>
        <taxon>Gunneridae</taxon>
        <taxon>Pentapetalae</taxon>
        <taxon>rosids</taxon>
        <taxon>malvids</taxon>
        <taxon>Malvales</taxon>
        <taxon>Malvaceae</taxon>
        <taxon>Malvoideae</taxon>
        <taxon>Hibiscus</taxon>
    </lineage>
</organism>
<accession>A0ABR2TBU5</accession>
<dbReference type="EMBL" id="JBBPBN010000007">
    <property type="protein sequence ID" value="KAK9034674.1"/>
    <property type="molecule type" value="Genomic_DNA"/>
</dbReference>
<keyword evidence="2" id="KW-1185">Reference proteome</keyword>
<name>A0ABR2TBU5_9ROSI</name>
<evidence type="ECO:0000313" key="1">
    <source>
        <dbReference type="EMBL" id="KAK9034674.1"/>
    </source>
</evidence>
<gene>
    <name evidence="1" type="ORF">V6N11_050831</name>
</gene>
<reference evidence="1 2" key="1">
    <citation type="journal article" date="2024" name="G3 (Bethesda)">
        <title>Genome assembly of Hibiscus sabdariffa L. provides insights into metabolisms of medicinal natural products.</title>
        <authorList>
            <person name="Kim T."/>
        </authorList>
    </citation>
    <scope>NUCLEOTIDE SEQUENCE [LARGE SCALE GENOMIC DNA]</scope>
    <source>
        <strain evidence="1">TK-2024</strain>
        <tissue evidence="1">Old leaves</tissue>
    </source>
</reference>
<evidence type="ECO:0000313" key="2">
    <source>
        <dbReference type="Proteomes" id="UP001396334"/>
    </source>
</evidence>
<comment type="caution">
    <text evidence="1">The sequence shown here is derived from an EMBL/GenBank/DDBJ whole genome shotgun (WGS) entry which is preliminary data.</text>
</comment>
<protein>
    <submittedName>
        <fullName evidence="1">Uncharacterized protein</fullName>
    </submittedName>
</protein>